<proteinExistence type="inferred from homology"/>
<dbReference type="InterPro" id="IPR024933">
    <property type="entry name" value="TFP11"/>
</dbReference>
<reference evidence="10 11" key="1">
    <citation type="submission" date="2020-04" db="EMBL/GenBank/DDBJ databases">
        <authorList>
            <person name="Alioto T."/>
            <person name="Alioto T."/>
            <person name="Gomez Garrido J."/>
        </authorList>
    </citation>
    <scope>NUCLEOTIDE SEQUENCE [LARGE SCALE GENOMIC DNA]</scope>
</reference>
<dbReference type="PANTHER" id="PTHR23329">
    <property type="entry name" value="TUFTELIN-INTERACTING PROTEIN 11-RELATED"/>
    <property type="match status" value="1"/>
</dbReference>
<dbReference type="Pfam" id="PF07842">
    <property type="entry name" value="GCFC"/>
    <property type="match status" value="1"/>
</dbReference>
<evidence type="ECO:0000256" key="1">
    <source>
        <dbReference type="ARBA" id="ARBA00004123"/>
    </source>
</evidence>
<dbReference type="InterPro" id="IPR022159">
    <property type="entry name" value="STIP/TFIP11_N"/>
</dbReference>
<dbReference type="PANTHER" id="PTHR23329:SF1">
    <property type="entry name" value="TUFTELIN-INTERACTING PROTEIN 11"/>
    <property type="match status" value="1"/>
</dbReference>
<dbReference type="Proteomes" id="UP000494165">
    <property type="component" value="Unassembled WGS sequence"/>
</dbReference>
<keyword evidence="5 7" id="KW-0508">mRNA splicing</keyword>
<feature type="region of interest" description="Disordered" evidence="8">
    <location>
        <begin position="41"/>
        <end position="137"/>
    </location>
</feature>
<evidence type="ECO:0000256" key="8">
    <source>
        <dbReference type="SAM" id="MobiDB-lite"/>
    </source>
</evidence>
<dbReference type="InterPro" id="IPR022783">
    <property type="entry name" value="GCFC_dom"/>
</dbReference>
<evidence type="ECO:0000256" key="2">
    <source>
        <dbReference type="ARBA" id="ARBA00010900"/>
    </source>
</evidence>
<dbReference type="SMART" id="SM00443">
    <property type="entry name" value="G_patch"/>
    <property type="match status" value="1"/>
</dbReference>
<organism evidence="10 11">
    <name type="scientific">Cloeon dipterum</name>
    <dbReference type="NCBI Taxonomy" id="197152"/>
    <lineage>
        <taxon>Eukaryota</taxon>
        <taxon>Metazoa</taxon>
        <taxon>Ecdysozoa</taxon>
        <taxon>Arthropoda</taxon>
        <taxon>Hexapoda</taxon>
        <taxon>Insecta</taxon>
        <taxon>Pterygota</taxon>
        <taxon>Palaeoptera</taxon>
        <taxon>Ephemeroptera</taxon>
        <taxon>Pisciforma</taxon>
        <taxon>Baetidae</taxon>
        <taxon>Cloeon</taxon>
    </lineage>
</organism>
<keyword evidence="6 7" id="KW-0539">Nucleus</keyword>
<keyword evidence="3 7" id="KW-0507">mRNA processing</keyword>
<evidence type="ECO:0000256" key="4">
    <source>
        <dbReference type="ARBA" id="ARBA00022728"/>
    </source>
</evidence>
<evidence type="ECO:0000313" key="11">
    <source>
        <dbReference type="Proteomes" id="UP000494165"/>
    </source>
</evidence>
<comment type="caution">
    <text evidence="10">The sequence shown here is derived from an EMBL/GenBank/DDBJ whole genome shotgun (WGS) entry which is preliminary data.</text>
</comment>
<feature type="domain" description="G-patch" evidence="9">
    <location>
        <begin position="173"/>
        <end position="219"/>
    </location>
</feature>
<comment type="similarity">
    <text evidence="2 7">Belongs to the TFP11/STIP family.</text>
</comment>
<dbReference type="EMBL" id="CADEPI010000004">
    <property type="protein sequence ID" value="CAB3360946.1"/>
    <property type="molecule type" value="Genomic_DNA"/>
</dbReference>
<feature type="compositionally biased region" description="Basic residues" evidence="8">
    <location>
        <begin position="55"/>
        <end position="64"/>
    </location>
</feature>
<evidence type="ECO:0000256" key="7">
    <source>
        <dbReference type="PIRNR" id="PIRNR017706"/>
    </source>
</evidence>
<dbReference type="OrthoDB" id="4822at2759"/>
<name>A0A8S1BWD5_9INSE</name>
<dbReference type="AlphaFoldDB" id="A0A8S1BWD5"/>
<dbReference type="InterPro" id="IPR000467">
    <property type="entry name" value="G_patch_dom"/>
</dbReference>
<evidence type="ECO:0000259" key="9">
    <source>
        <dbReference type="PROSITE" id="PS50174"/>
    </source>
</evidence>
<sequence>MSDDEVEKFEITDHDLESEFNPFRNRGRLSKNKQIYGIWADDSDEDVAGSSSRKPSFHATKKRQSYTAPVSFVAGGVQQAGKKDEKKPKEENQDEEEDDEPHQNTSSDEEPSHRSGLGKRSGFAGSSKSGRSGFGASRNFEMDADIAGLRKKGVDMASRNMMQKGVGSWEKHTKGIGAKLLMQMGYQPGKGLGKNLQGISAPVEAAVRKGRGAIGAYGPEVGQRVAGQKREEKLDLDEEEAKEFKDKLSQWRKGDSSIKKKASKVKYVYKTADQVIEEGKGKIGPSIKDYSNLSKVKVIDMTGPEQRVLSGYHAIAGQRKPIENEGIKEELVHFDLPELMHNLDLIVTMCEQDILDKDRQVRSSKDRQIVMEQEVEKLGNVIDSQGKQIESTDAVLQLMEQLCEKPLSLDKAANCIKELKEKHNSDYEIYEMGTMASNLVSPILREKLKLWKPLENPSFMMPEFRRWQRVLENEKSHTLSSAAAKDPFHTLVWGSWTPSIRTAACEWNCRQSGSMIAVLETWRGVVPGWIMNSVVDNLVMPRLEQEVENWNPLTDVVPVHQWLHPWIPFAEKRLIDNVYPVIRRKLSSALTAWHPSDKSALLMLRPWKKVFPQGDMDAFLVTNILPKLQKAMQELVINPHHQQLDQWNWVIEWNELMPLYAMTTLLEKFFFPQWLHVLTMWLSHSPNFDEIKNWYLGWKNLIPTLIKNQPVVKGEGDFYEFKSVLIIFLGKLTEALQLMNRAADAVSRNQSLAFLTAPPPPPPPTQREAQELMAEAVRTAGQIPHGFRELLQKKCEERGILFMPIPNRYHEAKQVYRCGKIQVYLDRSVLFICKSNANIWVPSDLQSALDAAM</sequence>
<evidence type="ECO:0000256" key="5">
    <source>
        <dbReference type="ARBA" id="ARBA00023187"/>
    </source>
</evidence>
<dbReference type="GO" id="GO:0003676">
    <property type="term" value="F:nucleic acid binding"/>
    <property type="evidence" value="ECO:0007669"/>
    <property type="project" value="InterPro"/>
</dbReference>
<dbReference type="PIRSF" id="PIRSF017706">
    <property type="entry name" value="TFIP11"/>
    <property type="match status" value="1"/>
</dbReference>
<dbReference type="GO" id="GO:0000390">
    <property type="term" value="P:spliceosomal complex disassembly"/>
    <property type="evidence" value="ECO:0007669"/>
    <property type="project" value="InterPro"/>
</dbReference>
<protein>
    <recommendedName>
        <fullName evidence="9">G-patch domain-containing protein</fullName>
    </recommendedName>
</protein>
<dbReference type="Pfam" id="PF12457">
    <property type="entry name" value="TIP_N"/>
    <property type="match status" value="1"/>
</dbReference>
<keyword evidence="4 7" id="KW-0747">Spliceosome</keyword>
<dbReference type="Pfam" id="PF01585">
    <property type="entry name" value="G-patch"/>
    <property type="match status" value="1"/>
</dbReference>
<dbReference type="GO" id="GO:0071008">
    <property type="term" value="C:U2-type post-mRNA release spliceosomal complex"/>
    <property type="evidence" value="ECO:0007669"/>
    <property type="project" value="TreeGrafter"/>
</dbReference>
<evidence type="ECO:0000256" key="3">
    <source>
        <dbReference type="ARBA" id="ARBA00022664"/>
    </source>
</evidence>
<dbReference type="InterPro" id="IPR045211">
    <property type="entry name" value="TFP11/STIP/Ntr1"/>
</dbReference>
<dbReference type="PROSITE" id="PS50174">
    <property type="entry name" value="G_PATCH"/>
    <property type="match status" value="1"/>
</dbReference>
<comment type="subcellular location">
    <subcellularLocation>
        <location evidence="1 7">Nucleus</location>
    </subcellularLocation>
</comment>
<keyword evidence="11" id="KW-1185">Reference proteome</keyword>
<accession>A0A8S1BWD5</accession>
<evidence type="ECO:0000256" key="6">
    <source>
        <dbReference type="ARBA" id="ARBA00023242"/>
    </source>
</evidence>
<feature type="compositionally biased region" description="Basic and acidic residues" evidence="8">
    <location>
        <begin position="81"/>
        <end position="91"/>
    </location>
</feature>
<evidence type="ECO:0000313" key="10">
    <source>
        <dbReference type="EMBL" id="CAB3360946.1"/>
    </source>
</evidence>
<gene>
    <name evidence="10" type="ORF">CLODIP_2_CD03380</name>
</gene>